<evidence type="ECO:0000256" key="13">
    <source>
        <dbReference type="ARBA" id="ARBA00022840"/>
    </source>
</evidence>
<dbReference type="GO" id="GO:0005829">
    <property type="term" value="C:cytosol"/>
    <property type="evidence" value="ECO:0007669"/>
    <property type="project" value="TreeGrafter"/>
</dbReference>
<dbReference type="InterPro" id="IPR011009">
    <property type="entry name" value="Kinase-like_dom_sf"/>
</dbReference>
<dbReference type="Pfam" id="PF09202">
    <property type="entry name" value="Rio2_N"/>
    <property type="match status" value="1"/>
</dbReference>
<dbReference type="OrthoDB" id="10258631at2759"/>
<dbReference type="InterPro" id="IPR030484">
    <property type="entry name" value="Rio2"/>
</dbReference>
<evidence type="ECO:0000256" key="4">
    <source>
        <dbReference type="ARBA" id="ARBA00012513"/>
    </source>
</evidence>
<dbReference type="Pfam" id="PF01163">
    <property type="entry name" value="RIO1"/>
    <property type="match status" value="1"/>
</dbReference>
<sequence length="586" mass="66989">MSTYRNSCYCQYRYIGLSNRITCTCKTQNKLNARKIIENQSRMGKLNVTVLRYLTREDFRVLTAIEMGMKNHELVPGPLAAAIANLKTGGVHKLLKELCKHKLLSYERGKKYDGYRLTNTGYDYLALKSLTLRGSVSSFGNQIGIGKESNIYVVADEEGTPICLKLHRLGRTCFRNVKSKRDYHGRRHKASWLYLSRISATREFAYMSALYDRGFPVPRPIDFNRHCVLMELVNGWPMTQVHELLDVPQVYDDLMNLIVRLGNSGVIHGDFNEFNLMLTDDGKPILIDFPQMMSTAHENAQFFFDRDVTCVREMFRRKFGYESEDYPKFSDLVREDDLDAEVHCTGYGFTKEMEQDLLQEYGMIDEVENAEEETNDEPPTLVPAEIDECRRQLENEVSYSESKPTQQKSDDAIRRYIESCTQYLGNLTVGPEVSDHALPTTPKSAAPEQESSISTSESNKAVKETADLGSKEKEATALADDAHSISSNDLETDEMPELAGLDPNSRMYRLKMVEQMLNDARSQRSYSTTASTIAPSVITDRIRRNMDVKEKRDQRKRCVAKGEASAVHRHRKENKDVVKEYAGWDF</sequence>
<dbReference type="SUPFAM" id="SSF56112">
    <property type="entry name" value="Protein kinase-like (PK-like)"/>
    <property type="match status" value="1"/>
</dbReference>
<name>B4KD23_DROMO</name>
<comment type="catalytic activity">
    <reaction evidence="15">
        <text>L-threonyl-[protein] + ATP = O-phospho-L-threonyl-[protein] + ADP + H(+)</text>
        <dbReference type="Rhea" id="RHEA:46608"/>
        <dbReference type="Rhea" id="RHEA-COMP:11060"/>
        <dbReference type="Rhea" id="RHEA-COMP:11605"/>
        <dbReference type="ChEBI" id="CHEBI:15378"/>
        <dbReference type="ChEBI" id="CHEBI:30013"/>
        <dbReference type="ChEBI" id="CHEBI:30616"/>
        <dbReference type="ChEBI" id="CHEBI:61977"/>
        <dbReference type="ChEBI" id="CHEBI:456216"/>
        <dbReference type="EC" id="2.7.11.1"/>
    </reaction>
</comment>
<keyword evidence="6" id="KW-0690">Ribosome biogenesis</keyword>
<dbReference type="InParanoid" id="B4KD23"/>
<dbReference type="SUPFAM" id="SSF46785">
    <property type="entry name" value="Winged helix' DNA-binding domain"/>
    <property type="match status" value="1"/>
</dbReference>
<evidence type="ECO:0000256" key="10">
    <source>
        <dbReference type="ARBA" id="ARBA00022723"/>
    </source>
</evidence>
<evidence type="ECO:0000256" key="21">
    <source>
        <dbReference type="SAM" id="MobiDB-lite"/>
    </source>
</evidence>
<dbReference type="PROSITE" id="PS01245">
    <property type="entry name" value="RIO1"/>
    <property type="match status" value="1"/>
</dbReference>
<dbReference type="GO" id="GO:0005634">
    <property type="term" value="C:nucleus"/>
    <property type="evidence" value="ECO:0007669"/>
    <property type="project" value="TreeGrafter"/>
</dbReference>
<keyword evidence="11" id="KW-0547">Nucleotide-binding</keyword>
<dbReference type="InterPro" id="IPR036388">
    <property type="entry name" value="WH-like_DNA-bd_sf"/>
</dbReference>
<dbReference type="GO" id="GO:0030490">
    <property type="term" value="P:maturation of SSU-rRNA"/>
    <property type="evidence" value="ECO:0007669"/>
    <property type="project" value="TreeGrafter"/>
</dbReference>
<gene>
    <name evidence="23" type="primary">Dmoj\GI23905</name>
    <name evidence="23" type="ORF">Dmoj_GI23905</name>
</gene>
<dbReference type="InterPro" id="IPR018934">
    <property type="entry name" value="RIO_dom"/>
</dbReference>
<dbReference type="InterPro" id="IPR015285">
    <property type="entry name" value="RIO2_wHTH_N"/>
</dbReference>
<dbReference type="KEGG" id="dmo:Dmoj_GI23905"/>
<dbReference type="EC" id="2.7.11.1" evidence="4"/>
<evidence type="ECO:0000256" key="9">
    <source>
        <dbReference type="ARBA" id="ARBA00022679"/>
    </source>
</evidence>
<reference evidence="23 24" key="1">
    <citation type="journal article" date="2007" name="Nature">
        <title>Evolution of genes and genomes on the Drosophila phylogeny.</title>
        <authorList>
            <consortium name="Drosophila 12 Genomes Consortium"/>
            <person name="Clark A.G."/>
            <person name="Eisen M.B."/>
            <person name="Smith D.R."/>
            <person name="Bergman C.M."/>
            <person name="Oliver B."/>
            <person name="Markow T.A."/>
            <person name="Kaufman T.C."/>
            <person name="Kellis M."/>
            <person name="Gelbart W."/>
            <person name="Iyer V.N."/>
            <person name="Pollard D.A."/>
            <person name="Sackton T.B."/>
            <person name="Larracuente A.M."/>
            <person name="Singh N.D."/>
            <person name="Abad J.P."/>
            <person name="Abt D.N."/>
            <person name="Adryan B."/>
            <person name="Aguade M."/>
            <person name="Akashi H."/>
            <person name="Anderson W.W."/>
            <person name="Aquadro C.F."/>
            <person name="Ardell D.H."/>
            <person name="Arguello R."/>
            <person name="Artieri C.G."/>
            <person name="Barbash D.A."/>
            <person name="Barker D."/>
            <person name="Barsanti P."/>
            <person name="Batterham P."/>
            <person name="Batzoglou S."/>
            <person name="Begun D."/>
            <person name="Bhutkar A."/>
            <person name="Blanco E."/>
            <person name="Bosak S.A."/>
            <person name="Bradley R.K."/>
            <person name="Brand A.D."/>
            <person name="Brent M.R."/>
            <person name="Brooks A.N."/>
            <person name="Brown R.H."/>
            <person name="Butlin R.K."/>
            <person name="Caggese C."/>
            <person name="Calvi B.R."/>
            <person name="Bernardo de Carvalho A."/>
            <person name="Caspi A."/>
            <person name="Castrezana S."/>
            <person name="Celniker S.E."/>
            <person name="Chang J.L."/>
            <person name="Chapple C."/>
            <person name="Chatterji S."/>
            <person name="Chinwalla A."/>
            <person name="Civetta A."/>
            <person name="Clifton S.W."/>
            <person name="Comeron J.M."/>
            <person name="Costello J.C."/>
            <person name="Coyne J.A."/>
            <person name="Daub J."/>
            <person name="David R.G."/>
            <person name="Delcher A.L."/>
            <person name="Delehaunty K."/>
            <person name="Do C.B."/>
            <person name="Ebling H."/>
            <person name="Edwards K."/>
            <person name="Eickbush T."/>
            <person name="Evans J.D."/>
            <person name="Filipski A."/>
            <person name="Findeiss S."/>
            <person name="Freyhult E."/>
            <person name="Fulton L."/>
            <person name="Fulton R."/>
            <person name="Garcia A.C."/>
            <person name="Gardiner A."/>
            <person name="Garfield D.A."/>
            <person name="Garvin B.E."/>
            <person name="Gibson G."/>
            <person name="Gilbert D."/>
            <person name="Gnerre S."/>
            <person name="Godfrey J."/>
            <person name="Good R."/>
            <person name="Gotea V."/>
            <person name="Gravely B."/>
            <person name="Greenberg A.J."/>
            <person name="Griffiths-Jones S."/>
            <person name="Gross S."/>
            <person name="Guigo R."/>
            <person name="Gustafson E.A."/>
            <person name="Haerty W."/>
            <person name="Hahn M.W."/>
            <person name="Halligan D.L."/>
            <person name="Halpern A.L."/>
            <person name="Halter G.M."/>
            <person name="Han M.V."/>
            <person name="Heger A."/>
            <person name="Hillier L."/>
            <person name="Hinrichs A.S."/>
            <person name="Holmes I."/>
            <person name="Hoskins R.A."/>
            <person name="Hubisz M.J."/>
            <person name="Hultmark D."/>
            <person name="Huntley M.A."/>
            <person name="Jaffe D.B."/>
            <person name="Jagadeeshan S."/>
            <person name="Jeck W.R."/>
            <person name="Johnson J."/>
            <person name="Jones C.D."/>
            <person name="Jordan W.C."/>
            <person name="Karpen G.H."/>
            <person name="Kataoka E."/>
            <person name="Keightley P.D."/>
            <person name="Kheradpour P."/>
            <person name="Kirkness E.F."/>
            <person name="Koerich L.B."/>
            <person name="Kristiansen K."/>
            <person name="Kudrna D."/>
            <person name="Kulathinal R.J."/>
            <person name="Kumar S."/>
            <person name="Kwok R."/>
            <person name="Lander E."/>
            <person name="Langley C.H."/>
            <person name="Lapoint R."/>
            <person name="Lazzaro B.P."/>
            <person name="Lee S.J."/>
            <person name="Levesque L."/>
            <person name="Li R."/>
            <person name="Lin C.F."/>
            <person name="Lin M.F."/>
            <person name="Lindblad-Toh K."/>
            <person name="Llopart A."/>
            <person name="Long M."/>
            <person name="Low L."/>
            <person name="Lozovsky E."/>
            <person name="Lu J."/>
            <person name="Luo M."/>
            <person name="Machado C.A."/>
            <person name="Makalowski W."/>
            <person name="Marzo M."/>
            <person name="Matsuda M."/>
            <person name="Matzkin L."/>
            <person name="McAllister B."/>
            <person name="McBride C.S."/>
            <person name="McKernan B."/>
            <person name="McKernan K."/>
            <person name="Mendez-Lago M."/>
            <person name="Minx P."/>
            <person name="Mollenhauer M.U."/>
            <person name="Montooth K."/>
            <person name="Mount S.M."/>
            <person name="Mu X."/>
            <person name="Myers E."/>
            <person name="Negre B."/>
            <person name="Newfeld S."/>
            <person name="Nielsen R."/>
            <person name="Noor M.A."/>
            <person name="O'Grady P."/>
            <person name="Pachter L."/>
            <person name="Papaceit M."/>
            <person name="Parisi M.J."/>
            <person name="Parisi M."/>
            <person name="Parts L."/>
            <person name="Pedersen J.S."/>
            <person name="Pesole G."/>
            <person name="Phillippy A.M."/>
            <person name="Ponting C.P."/>
            <person name="Pop M."/>
            <person name="Porcelli D."/>
            <person name="Powell J.R."/>
            <person name="Prohaska S."/>
            <person name="Pruitt K."/>
            <person name="Puig M."/>
            <person name="Quesneville H."/>
            <person name="Ram K.R."/>
            <person name="Rand D."/>
            <person name="Rasmussen M.D."/>
            <person name="Reed L.K."/>
            <person name="Reenan R."/>
            <person name="Reily A."/>
            <person name="Remington K.A."/>
            <person name="Rieger T.T."/>
            <person name="Ritchie M.G."/>
            <person name="Robin C."/>
            <person name="Rogers Y.H."/>
            <person name="Rohde C."/>
            <person name="Rozas J."/>
            <person name="Rubenfield M.J."/>
            <person name="Ruiz A."/>
            <person name="Russo S."/>
            <person name="Salzberg S.L."/>
            <person name="Sanchez-Gracia A."/>
            <person name="Saranga D.J."/>
            <person name="Sato H."/>
            <person name="Schaeffer S.W."/>
            <person name="Schatz M.C."/>
            <person name="Schlenke T."/>
            <person name="Schwartz R."/>
            <person name="Segarra C."/>
            <person name="Singh R.S."/>
            <person name="Sirot L."/>
            <person name="Sirota M."/>
            <person name="Sisneros N.B."/>
            <person name="Smith C.D."/>
            <person name="Smith T.F."/>
            <person name="Spieth J."/>
            <person name="Stage D.E."/>
            <person name="Stark A."/>
            <person name="Stephan W."/>
            <person name="Strausberg R.L."/>
            <person name="Strempel S."/>
            <person name="Sturgill D."/>
            <person name="Sutton G."/>
            <person name="Sutton G.G."/>
            <person name="Tao W."/>
            <person name="Teichmann S."/>
            <person name="Tobari Y.N."/>
            <person name="Tomimura Y."/>
            <person name="Tsolas J.M."/>
            <person name="Valente V.L."/>
            <person name="Venter E."/>
            <person name="Venter J.C."/>
            <person name="Vicario S."/>
            <person name="Vieira F.G."/>
            <person name="Vilella A.J."/>
            <person name="Villasante A."/>
            <person name="Walenz B."/>
            <person name="Wang J."/>
            <person name="Wasserman M."/>
            <person name="Watts T."/>
            <person name="Wilson D."/>
            <person name="Wilson R.K."/>
            <person name="Wing R.A."/>
            <person name="Wolfner M.F."/>
            <person name="Wong A."/>
            <person name="Wong G.K."/>
            <person name="Wu C.I."/>
            <person name="Wu G."/>
            <person name="Yamamoto D."/>
            <person name="Yang H.P."/>
            <person name="Yang S.P."/>
            <person name="Yorke J.A."/>
            <person name="Yoshida K."/>
            <person name="Zdobnov E."/>
            <person name="Zhang P."/>
            <person name="Zhang Y."/>
            <person name="Zimin A.V."/>
            <person name="Baldwin J."/>
            <person name="Abdouelleil A."/>
            <person name="Abdulkadir J."/>
            <person name="Abebe A."/>
            <person name="Abera B."/>
            <person name="Abreu J."/>
            <person name="Acer S.C."/>
            <person name="Aftuck L."/>
            <person name="Alexander A."/>
            <person name="An P."/>
            <person name="Anderson E."/>
            <person name="Anderson S."/>
            <person name="Arachi H."/>
            <person name="Azer M."/>
            <person name="Bachantsang P."/>
            <person name="Barry A."/>
            <person name="Bayul T."/>
            <person name="Berlin A."/>
            <person name="Bessette D."/>
            <person name="Bloom T."/>
            <person name="Blye J."/>
            <person name="Boguslavskiy L."/>
            <person name="Bonnet C."/>
            <person name="Boukhgalter B."/>
            <person name="Bourzgui I."/>
            <person name="Brown A."/>
            <person name="Cahill P."/>
            <person name="Channer S."/>
            <person name="Cheshatsang Y."/>
            <person name="Chuda L."/>
            <person name="Citroen M."/>
            <person name="Collymore A."/>
            <person name="Cooke P."/>
            <person name="Costello M."/>
            <person name="D'Aco K."/>
            <person name="Daza R."/>
            <person name="De Haan G."/>
            <person name="DeGray S."/>
            <person name="DeMaso C."/>
            <person name="Dhargay N."/>
            <person name="Dooley K."/>
            <person name="Dooley E."/>
            <person name="Doricent M."/>
            <person name="Dorje P."/>
            <person name="Dorjee K."/>
            <person name="Dupes A."/>
            <person name="Elong R."/>
            <person name="Falk J."/>
            <person name="Farina A."/>
            <person name="Faro S."/>
            <person name="Ferguson D."/>
            <person name="Fisher S."/>
            <person name="Foley C.D."/>
            <person name="Franke A."/>
            <person name="Friedrich D."/>
            <person name="Gadbois L."/>
            <person name="Gearin G."/>
            <person name="Gearin C.R."/>
            <person name="Giannoukos G."/>
            <person name="Goode T."/>
            <person name="Graham J."/>
            <person name="Grandbois E."/>
            <person name="Grewal S."/>
            <person name="Gyaltsen K."/>
            <person name="Hafez N."/>
            <person name="Hagos B."/>
            <person name="Hall J."/>
            <person name="Henson C."/>
            <person name="Hollinger A."/>
            <person name="Honan T."/>
            <person name="Huard M.D."/>
            <person name="Hughes L."/>
            <person name="Hurhula B."/>
            <person name="Husby M.E."/>
            <person name="Kamat A."/>
            <person name="Kanga B."/>
            <person name="Kashin S."/>
            <person name="Khazanovich D."/>
            <person name="Kisner P."/>
            <person name="Lance K."/>
            <person name="Lara M."/>
            <person name="Lee W."/>
            <person name="Lennon N."/>
            <person name="Letendre F."/>
            <person name="LeVine R."/>
            <person name="Lipovsky A."/>
            <person name="Liu X."/>
            <person name="Liu J."/>
            <person name="Liu S."/>
            <person name="Lokyitsang T."/>
            <person name="Lokyitsang Y."/>
            <person name="Lubonja R."/>
            <person name="Lui A."/>
            <person name="MacDonald P."/>
            <person name="Magnisalis V."/>
            <person name="Maru K."/>
            <person name="Matthews C."/>
            <person name="McCusker W."/>
            <person name="McDonough S."/>
            <person name="Mehta T."/>
            <person name="Meldrim J."/>
            <person name="Meneus L."/>
            <person name="Mihai O."/>
            <person name="Mihalev A."/>
            <person name="Mihova T."/>
            <person name="Mittelman R."/>
            <person name="Mlenga V."/>
            <person name="Montmayeur A."/>
            <person name="Mulrain L."/>
            <person name="Navidi A."/>
            <person name="Naylor J."/>
            <person name="Negash T."/>
            <person name="Nguyen T."/>
            <person name="Nguyen N."/>
            <person name="Nicol R."/>
            <person name="Norbu C."/>
            <person name="Norbu N."/>
            <person name="Novod N."/>
            <person name="O'Neill B."/>
            <person name="Osman S."/>
            <person name="Markiewicz E."/>
            <person name="Oyono O.L."/>
            <person name="Patti C."/>
            <person name="Phunkhang P."/>
            <person name="Pierre F."/>
            <person name="Priest M."/>
            <person name="Raghuraman S."/>
            <person name="Rege F."/>
            <person name="Reyes R."/>
            <person name="Rise C."/>
            <person name="Rogov P."/>
            <person name="Ross K."/>
            <person name="Ryan E."/>
            <person name="Settipalli S."/>
            <person name="Shea T."/>
            <person name="Sherpa N."/>
            <person name="Shi L."/>
            <person name="Shih D."/>
            <person name="Sparrow T."/>
            <person name="Spaulding J."/>
            <person name="Stalker J."/>
            <person name="Stange-Thomann N."/>
            <person name="Stavropoulos S."/>
            <person name="Stone C."/>
            <person name="Strader C."/>
            <person name="Tesfaye S."/>
            <person name="Thomson T."/>
            <person name="Thoulutsang Y."/>
            <person name="Thoulutsang D."/>
            <person name="Topham K."/>
            <person name="Topping I."/>
            <person name="Tsamla T."/>
            <person name="Vassiliev H."/>
            <person name="Vo A."/>
            <person name="Wangchuk T."/>
            <person name="Wangdi T."/>
            <person name="Weiand M."/>
            <person name="Wilkinson J."/>
            <person name="Wilson A."/>
            <person name="Yadav S."/>
            <person name="Young G."/>
            <person name="Yu Q."/>
            <person name="Zembek L."/>
            <person name="Zhong D."/>
            <person name="Zimmer A."/>
            <person name="Zwirko Z."/>
            <person name="Jaffe D.B."/>
            <person name="Alvarez P."/>
            <person name="Brockman W."/>
            <person name="Butler J."/>
            <person name="Chin C."/>
            <person name="Gnerre S."/>
            <person name="Grabherr M."/>
            <person name="Kleber M."/>
            <person name="Mauceli E."/>
            <person name="MacCallum I."/>
        </authorList>
    </citation>
    <scope>NUCLEOTIDE SEQUENCE [LARGE SCALE GENOMIC DNA]</scope>
    <source>
        <strain evidence="24">Tucson 15081-1352.22</strain>
    </source>
</reference>
<feature type="compositionally biased region" description="Basic and acidic residues" evidence="21">
    <location>
        <begin position="460"/>
        <end position="483"/>
    </location>
</feature>
<dbReference type="FunFam" id="1.10.510.10:FF:000307">
    <property type="entry name" value="Serine/threonine-protein kinase RIO2"/>
    <property type="match status" value="1"/>
</dbReference>
<dbReference type="Gene3D" id="3.30.200.20">
    <property type="entry name" value="Phosphorylase Kinase, domain 1"/>
    <property type="match status" value="1"/>
</dbReference>
<proteinExistence type="inferred from homology"/>
<dbReference type="GO" id="GO:0005524">
    <property type="term" value="F:ATP binding"/>
    <property type="evidence" value="ECO:0007669"/>
    <property type="project" value="UniProtKB-KW"/>
</dbReference>
<dbReference type="FunFam" id="1.10.10.10:FF:000053">
    <property type="entry name" value="Serine/threonine-protein kinase RIO2"/>
    <property type="match status" value="1"/>
</dbReference>
<evidence type="ECO:0000256" key="16">
    <source>
        <dbReference type="ARBA" id="ARBA00048679"/>
    </source>
</evidence>
<evidence type="ECO:0000256" key="7">
    <source>
        <dbReference type="ARBA" id="ARBA00022527"/>
    </source>
</evidence>
<evidence type="ECO:0000259" key="22">
    <source>
        <dbReference type="SMART" id="SM00090"/>
    </source>
</evidence>
<evidence type="ECO:0000256" key="19">
    <source>
        <dbReference type="ARBA" id="ARBA00068837"/>
    </source>
</evidence>
<organism evidence="23 24">
    <name type="scientific">Drosophila mojavensis</name>
    <name type="common">Fruit fly</name>
    <dbReference type="NCBI Taxonomy" id="7230"/>
    <lineage>
        <taxon>Eukaryota</taxon>
        <taxon>Metazoa</taxon>
        <taxon>Ecdysozoa</taxon>
        <taxon>Arthropoda</taxon>
        <taxon>Hexapoda</taxon>
        <taxon>Insecta</taxon>
        <taxon>Pterygota</taxon>
        <taxon>Neoptera</taxon>
        <taxon>Endopterygota</taxon>
        <taxon>Diptera</taxon>
        <taxon>Brachycera</taxon>
        <taxon>Muscomorpha</taxon>
        <taxon>Ephydroidea</taxon>
        <taxon>Drosophilidae</taxon>
        <taxon>Drosophila</taxon>
    </lineage>
</organism>
<evidence type="ECO:0000256" key="3">
    <source>
        <dbReference type="ARBA" id="ARBA00009196"/>
    </source>
</evidence>
<protein>
    <recommendedName>
        <fullName evidence="18">Serine/threonine-protein kinase RIO2</fullName>
        <ecNumber evidence="4">2.7.11.1</ecNumber>
    </recommendedName>
    <alternativeName>
        <fullName evidence="20">RIO kinase 2</fullName>
    </alternativeName>
    <alternativeName>
        <fullName evidence="19">Serine/threonine-protein kinase rio2</fullName>
    </alternativeName>
</protein>
<dbReference type="SMART" id="SM00090">
    <property type="entry name" value="RIO"/>
    <property type="match status" value="1"/>
</dbReference>
<dbReference type="Gene3D" id="1.10.10.10">
    <property type="entry name" value="Winged helix-like DNA-binding domain superfamily/Winged helix DNA-binding domain"/>
    <property type="match status" value="1"/>
</dbReference>
<comment type="catalytic activity">
    <reaction evidence="16">
        <text>L-seryl-[protein] + ATP = O-phospho-L-seryl-[protein] + ADP + H(+)</text>
        <dbReference type="Rhea" id="RHEA:17989"/>
        <dbReference type="Rhea" id="RHEA-COMP:9863"/>
        <dbReference type="Rhea" id="RHEA-COMP:11604"/>
        <dbReference type="ChEBI" id="CHEBI:15378"/>
        <dbReference type="ChEBI" id="CHEBI:29999"/>
        <dbReference type="ChEBI" id="CHEBI:30616"/>
        <dbReference type="ChEBI" id="CHEBI:83421"/>
        <dbReference type="ChEBI" id="CHEBI:456216"/>
        <dbReference type="EC" id="2.7.11.1"/>
    </reaction>
</comment>
<evidence type="ECO:0000256" key="2">
    <source>
        <dbReference type="ARBA" id="ARBA00004496"/>
    </source>
</evidence>
<feature type="domain" description="RIO kinase" evidence="22">
    <location>
        <begin position="108"/>
        <end position="331"/>
    </location>
</feature>
<dbReference type="GO" id="GO:0004674">
    <property type="term" value="F:protein serine/threonine kinase activity"/>
    <property type="evidence" value="ECO:0007669"/>
    <property type="project" value="UniProtKB-KW"/>
</dbReference>
<dbReference type="FunCoup" id="B4KD23">
    <property type="interactions" value="2742"/>
</dbReference>
<evidence type="ECO:0000313" key="24">
    <source>
        <dbReference type="Proteomes" id="UP000009192"/>
    </source>
</evidence>
<comment type="similarity">
    <text evidence="3">Belongs to the protein kinase superfamily. RIO-type Ser/Thr kinase family.</text>
</comment>
<dbReference type="GO" id="GO:0106310">
    <property type="term" value="F:protein serine kinase activity"/>
    <property type="evidence" value="ECO:0007669"/>
    <property type="project" value="RHEA"/>
</dbReference>
<comment type="subcellular location">
    <subcellularLocation>
        <location evidence="2">Cytoplasm</location>
    </subcellularLocation>
</comment>
<evidence type="ECO:0000313" key="23">
    <source>
        <dbReference type="EMBL" id="EDW13793.2"/>
    </source>
</evidence>
<keyword evidence="9 23" id="KW-0808">Transferase</keyword>
<evidence type="ECO:0000256" key="12">
    <source>
        <dbReference type="ARBA" id="ARBA00022777"/>
    </source>
</evidence>
<keyword evidence="5" id="KW-0963">Cytoplasm</keyword>
<evidence type="ECO:0000256" key="18">
    <source>
        <dbReference type="ARBA" id="ARBA00068353"/>
    </source>
</evidence>
<dbReference type="InterPro" id="IPR036390">
    <property type="entry name" value="WH_DNA-bd_sf"/>
</dbReference>
<dbReference type="AlphaFoldDB" id="B4KD23"/>
<feature type="compositionally biased region" description="Polar residues" evidence="21">
    <location>
        <begin position="449"/>
        <end position="459"/>
    </location>
</feature>
<keyword evidence="10" id="KW-0479">Metal-binding</keyword>
<evidence type="ECO:0000256" key="8">
    <source>
        <dbReference type="ARBA" id="ARBA00022553"/>
    </source>
</evidence>
<evidence type="ECO:0000256" key="15">
    <source>
        <dbReference type="ARBA" id="ARBA00047899"/>
    </source>
</evidence>
<comment type="subunit">
    <text evidence="17">Associated with late 40S pre-ribosomal particles. Interacts with PLK1 (via its N-terminus).</text>
</comment>
<dbReference type="Gene3D" id="1.10.510.10">
    <property type="entry name" value="Transferase(Phosphotransferase) domain 1"/>
    <property type="match status" value="1"/>
</dbReference>
<evidence type="ECO:0000256" key="11">
    <source>
        <dbReference type="ARBA" id="ARBA00022741"/>
    </source>
</evidence>
<evidence type="ECO:0000256" key="6">
    <source>
        <dbReference type="ARBA" id="ARBA00022517"/>
    </source>
</evidence>
<dbReference type="InterPro" id="IPR000687">
    <property type="entry name" value="RIO_kinase"/>
</dbReference>
<feature type="region of interest" description="Disordered" evidence="21">
    <location>
        <begin position="546"/>
        <end position="573"/>
    </location>
</feature>
<dbReference type="EMBL" id="CH933806">
    <property type="protein sequence ID" value="EDW13793.2"/>
    <property type="molecule type" value="Genomic_DNA"/>
</dbReference>
<comment type="cofactor">
    <cofactor evidence="1">
        <name>Mg(2+)</name>
        <dbReference type="ChEBI" id="CHEBI:18420"/>
    </cofactor>
</comment>
<evidence type="ECO:0000256" key="5">
    <source>
        <dbReference type="ARBA" id="ARBA00022490"/>
    </source>
</evidence>
<keyword evidence="8" id="KW-0597">Phosphoprotein</keyword>
<dbReference type="eggNOG" id="KOG2268">
    <property type="taxonomic scope" value="Eukaryota"/>
</dbReference>
<dbReference type="PANTHER" id="PTHR45852:SF1">
    <property type="entry name" value="SERINE_THREONINE-PROTEIN KINASE RIO2"/>
    <property type="match status" value="1"/>
</dbReference>
<keyword evidence="13" id="KW-0067">ATP-binding</keyword>
<dbReference type="FunFam" id="3.30.200.20:FF:000052">
    <property type="entry name" value="Serine/threonine-protein kinase RIO2"/>
    <property type="match status" value="1"/>
</dbReference>
<accession>B4KD23</accession>
<evidence type="ECO:0000256" key="17">
    <source>
        <dbReference type="ARBA" id="ARBA00064676"/>
    </source>
</evidence>
<dbReference type="CDD" id="cd05144">
    <property type="entry name" value="RIO2_C"/>
    <property type="match status" value="1"/>
</dbReference>
<dbReference type="SMR" id="B4KD23"/>
<dbReference type="GO" id="GO:0046872">
    <property type="term" value="F:metal ion binding"/>
    <property type="evidence" value="ECO:0007669"/>
    <property type="project" value="UniProtKB-KW"/>
</dbReference>
<keyword evidence="24" id="KW-1185">Reference proteome</keyword>
<dbReference type="HOGENOM" id="CLU_018693_0_3_1"/>
<dbReference type="Proteomes" id="UP000009192">
    <property type="component" value="Unassembled WGS sequence"/>
</dbReference>
<evidence type="ECO:0000256" key="20">
    <source>
        <dbReference type="ARBA" id="ARBA00076005"/>
    </source>
</evidence>
<keyword evidence="14" id="KW-0460">Magnesium</keyword>
<feature type="region of interest" description="Disordered" evidence="21">
    <location>
        <begin position="431"/>
        <end position="501"/>
    </location>
</feature>
<dbReference type="PANTHER" id="PTHR45852">
    <property type="entry name" value="SER/THR-PROTEIN KINASE RIO2"/>
    <property type="match status" value="1"/>
</dbReference>
<keyword evidence="12" id="KW-0418">Kinase</keyword>
<keyword evidence="7" id="KW-0723">Serine/threonine-protein kinase</keyword>
<evidence type="ECO:0000256" key="1">
    <source>
        <dbReference type="ARBA" id="ARBA00001946"/>
    </source>
</evidence>
<dbReference type="InterPro" id="IPR018935">
    <property type="entry name" value="RIO_kinase_CS"/>
</dbReference>
<dbReference type="GO" id="GO:0030688">
    <property type="term" value="C:preribosome, small subunit precursor"/>
    <property type="evidence" value="ECO:0007669"/>
    <property type="project" value="TreeGrafter"/>
</dbReference>
<evidence type="ECO:0000256" key="14">
    <source>
        <dbReference type="ARBA" id="ARBA00022842"/>
    </source>
</evidence>